<reference evidence="5" key="1">
    <citation type="journal article" date="2019" name="Int. J. Syst. Evol. Microbiol.">
        <title>The Global Catalogue of Microorganisms (GCM) 10K type strain sequencing project: providing services to taxonomists for standard genome sequencing and annotation.</title>
        <authorList>
            <consortium name="The Broad Institute Genomics Platform"/>
            <consortium name="The Broad Institute Genome Sequencing Center for Infectious Disease"/>
            <person name="Wu L."/>
            <person name="Ma J."/>
        </authorList>
    </citation>
    <scope>NUCLEOTIDE SEQUENCE [LARGE SCALE GENOMIC DNA]</scope>
    <source>
        <strain evidence="5">CGMCC 1.7030</strain>
    </source>
</reference>
<evidence type="ECO:0000259" key="3">
    <source>
        <dbReference type="Pfam" id="PF01467"/>
    </source>
</evidence>
<dbReference type="InterPro" id="IPR006409">
    <property type="entry name" value="G3P_cytidylTrfase"/>
</dbReference>
<dbReference type="Gene3D" id="3.40.50.620">
    <property type="entry name" value="HUPs"/>
    <property type="match status" value="1"/>
</dbReference>
<evidence type="ECO:0000256" key="2">
    <source>
        <dbReference type="ARBA" id="ARBA00022695"/>
    </source>
</evidence>
<dbReference type="PANTHER" id="PTHR43793:SF1">
    <property type="entry name" value="FAD SYNTHASE"/>
    <property type="match status" value="1"/>
</dbReference>
<keyword evidence="1 4" id="KW-0808">Transferase</keyword>
<feature type="domain" description="Cytidyltransferase-like" evidence="3">
    <location>
        <begin position="5"/>
        <end position="124"/>
    </location>
</feature>
<dbReference type="InterPro" id="IPR014729">
    <property type="entry name" value="Rossmann-like_a/b/a_fold"/>
</dbReference>
<keyword evidence="2 4" id="KW-0548">Nucleotidyltransferase</keyword>
<organism evidence="4 5">
    <name type="scientific">Algoriphagus aquatilis</name>
    <dbReference type="NCBI Taxonomy" id="490186"/>
    <lineage>
        <taxon>Bacteria</taxon>
        <taxon>Pseudomonadati</taxon>
        <taxon>Bacteroidota</taxon>
        <taxon>Cytophagia</taxon>
        <taxon>Cytophagales</taxon>
        <taxon>Cyclobacteriaceae</taxon>
        <taxon>Algoriphagus</taxon>
    </lineage>
</organism>
<evidence type="ECO:0000313" key="4">
    <source>
        <dbReference type="EMBL" id="MFC5191141.1"/>
    </source>
</evidence>
<keyword evidence="5" id="KW-1185">Reference proteome</keyword>
<name>A0ABW0BUM6_9BACT</name>
<dbReference type="EMBL" id="JBHSKS010000003">
    <property type="protein sequence ID" value="MFC5191141.1"/>
    <property type="molecule type" value="Genomic_DNA"/>
</dbReference>
<sequence>MINVITYGTFDLIHRGHINILKRAKDQGDFLIVGLSTDEFNELKNKKSYYTYEERKFILESIKFVDLVIPENSWDQKVLDIKKFKINKFVMGDDWKGKFDFLINECQVLYLSRTENISTTKIKEDLKDFNL</sequence>
<dbReference type="EC" id="2.7.7.39" evidence="4"/>
<dbReference type="InterPro" id="IPR004821">
    <property type="entry name" value="Cyt_trans-like"/>
</dbReference>
<dbReference type="InterPro" id="IPR050385">
    <property type="entry name" value="Archaeal_FAD_synthase"/>
</dbReference>
<dbReference type="Proteomes" id="UP001596163">
    <property type="component" value="Unassembled WGS sequence"/>
</dbReference>
<comment type="caution">
    <text evidence="4">The sequence shown here is derived from an EMBL/GenBank/DDBJ whole genome shotgun (WGS) entry which is preliminary data.</text>
</comment>
<dbReference type="PANTHER" id="PTHR43793">
    <property type="entry name" value="FAD SYNTHASE"/>
    <property type="match status" value="1"/>
</dbReference>
<accession>A0ABW0BUM6</accession>
<dbReference type="NCBIfam" id="TIGR00125">
    <property type="entry name" value="cyt_tran_rel"/>
    <property type="match status" value="1"/>
</dbReference>
<evidence type="ECO:0000313" key="5">
    <source>
        <dbReference type="Proteomes" id="UP001596163"/>
    </source>
</evidence>
<dbReference type="SUPFAM" id="SSF52374">
    <property type="entry name" value="Nucleotidylyl transferase"/>
    <property type="match status" value="1"/>
</dbReference>
<proteinExistence type="predicted"/>
<dbReference type="RefSeq" id="WP_377912915.1">
    <property type="nucleotide sequence ID" value="NZ_JBHSKS010000003.1"/>
</dbReference>
<dbReference type="NCBIfam" id="TIGR01518">
    <property type="entry name" value="g3p_cytidyltrns"/>
    <property type="match status" value="1"/>
</dbReference>
<dbReference type="GO" id="GO:0047348">
    <property type="term" value="F:glycerol-3-phosphate cytidylyltransferase activity"/>
    <property type="evidence" value="ECO:0007669"/>
    <property type="project" value="UniProtKB-EC"/>
</dbReference>
<gene>
    <name evidence="4" type="primary">tagD</name>
    <name evidence="4" type="ORF">ACFPIK_05135</name>
</gene>
<evidence type="ECO:0000256" key="1">
    <source>
        <dbReference type="ARBA" id="ARBA00022679"/>
    </source>
</evidence>
<dbReference type="Pfam" id="PF01467">
    <property type="entry name" value="CTP_transf_like"/>
    <property type="match status" value="1"/>
</dbReference>
<protein>
    <submittedName>
        <fullName evidence="4">Glycerol-3-phosphate cytidylyltransferase</fullName>
        <ecNumber evidence="4">2.7.7.39</ecNumber>
    </submittedName>
</protein>